<keyword evidence="2" id="KW-1185">Reference proteome</keyword>
<dbReference type="AlphaFoldDB" id="A0A4V6PCD4"/>
<accession>A0A4V6PCD4</accession>
<dbReference type="RefSeq" id="WP_132619786.1">
    <property type="nucleotide sequence ID" value="NZ_SMKV01000004.1"/>
</dbReference>
<reference evidence="1 2" key="1">
    <citation type="submission" date="2019-03" db="EMBL/GenBank/DDBJ databases">
        <title>Draft genome sequences of novel Actinobacteria.</title>
        <authorList>
            <person name="Sahin N."/>
            <person name="Ay H."/>
            <person name="Saygin H."/>
        </authorList>
    </citation>
    <scope>NUCLEOTIDE SEQUENCE [LARGE SCALE GENOMIC DNA]</scope>
    <source>
        <strain evidence="1 2">16K404</strain>
    </source>
</reference>
<protein>
    <submittedName>
        <fullName evidence="1">Uncharacterized protein</fullName>
    </submittedName>
</protein>
<sequence>MQVVDDCLARDRLSLHHRSGAQDVAALHGLGVVVRAARQDQRVVDGQRLVQFHECGALPPQRSLVEVVEDGHDAALGDELFGHGPSVPADPGIFRLETAGEPCQQVFLMRVPGCYRHRNRHRFVGAQVVQQAENQQQCQRGLAGTTFAQDDETTTGQGAEGRGQAVRRAVVAGETAGDVVPVVRQRPVCGRPGNAQRMVVEKPTTQCFVPPLRVDRSGELQLDRPERRLLMVVEMHTTVEMAGLDHGGGIRGQRVPYFAAISPGHRPSEPCRSWN</sequence>
<dbReference type="Proteomes" id="UP000294744">
    <property type="component" value="Unassembled WGS sequence"/>
</dbReference>
<evidence type="ECO:0000313" key="2">
    <source>
        <dbReference type="Proteomes" id="UP000294744"/>
    </source>
</evidence>
<organism evidence="1 2">
    <name type="scientific">Saccharopolyspora aridisoli</name>
    <dbReference type="NCBI Taxonomy" id="2530385"/>
    <lineage>
        <taxon>Bacteria</taxon>
        <taxon>Bacillati</taxon>
        <taxon>Actinomycetota</taxon>
        <taxon>Actinomycetes</taxon>
        <taxon>Pseudonocardiales</taxon>
        <taxon>Pseudonocardiaceae</taxon>
        <taxon>Saccharopolyspora</taxon>
    </lineage>
</organism>
<dbReference type="EMBL" id="SMKV01000004">
    <property type="protein sequence ID" value="TDC95405.1"/>
    <property type="molecule type" value="Genomic_DNA"/>
</dbReference>
<proteinExistence type="predicted"/>
<gene>
    <name evidence="1" type="ORF">E1161_04250</name>
</gene>
<evidence type="ECO:0000313" key="1">
    <source>
        <dbReference type="EMBL" id="TDC95405.1"/>
    </source>
</evidence>
<name>A0A4V6PCD4_9PSEU</name>
<comment type="caution">
    <text evidence="1">The sequence shown here is derived from an EMBL/GenBank/DDBJ whole genome shotgun (WGS) entry which is preliminary data.</text>
</comment>